<dbReference type="Gene3D" id="2.40.50.90">
    <property type="match status" value="1"/>
</dbReference>
<dbReference type="OrthoDB" id="6220511at2759"/>
<dbReference type="PANTHER" id="PTHR28434">
    <property type="entry name" value="PROTEIN C3ORF33"/>
    <property type="match status" value="1"/>
</dbReference>
<dbReference type="SUPFAM" id="SSF50199">
    <property type="entry name" value="Staphylococcal nuclease"/>
    <property type="match status" value="1"/>
</dbReference>
<dbReference type="InterPro" id="IPR042421">
    <property type="entry name" value="C3orf33-like"/>
</dbReference>
<dbReference type="KEGG" id="xtr:100496931"/>
<keyword evidence="1" id="KW-1185">Reference proteome</keyword>
<reference evidence="2" key="1">
    <citation type="submission" date="2025-08" db="UniProtKB">
        <authorList>
            <consortium name="RefSeq"/>
        </authorList>
    </citation>
    <scope>IDENTIFICATION</scope>
    <source>
        <strain evidence="2">Nigerian</strain>
        <tissue evidence="2">Liver and blood</tissue>
    </source>
</reference>
<dbReference type="AlphaFoldDB" id="A0A8J0R3V2"/>
<dbReference type="PANTHER" id="PTHR28434:SF1">
    <property type="entry name" value="PROTEIN C3ORF33"/>
    <property type="match status" value="1"/>
</dbReference>
<evidence type="ECO:0000313" key="1">
    <source>
        <dbReference type="Proteomes" id="UP000008143"/>
    </source>
</evidence>
<sequence>MAERGRDQADNLISKVSQLADNHLTLVRNISTGLAVAGVLLFARSIRLTSKFTSAKDIPLEFIKKNVKLRGKLLSITGDTLEVEHVPISLPIVAAFQSKFHSQGTLFIRLAGVELTPSGKIWLQGRLQPSQMLWFQLLNREDSVLDCFILLDRLGFFSDCLNTEILRQGLGRTVHIPGLQHAQYWKFYKRLLRAEVEAQKKGKGLWKQENWLRVTSHRYLSTIIIQPVKCLIKSITYFWKKK</sequence>
<name>A0A8J0R3V2_XENTR</name>
<gene>
    <name evidence="2 3" type="primary">c5h3orf33</name>
</gene>
<protein>
    <submittedName>
        <fullName evidence="2">Protein C3orf33 homolog</fullName>
    </submittedName>
</protein>
<dbReference type="GeneID" id="100496931"/>
<evidence type="ECO:0000313" key="2">
    <source>
        <dbReference type="RefSeq" id="XP_004914901.1"/>
    </source>
</evidence>
<dbReference type="Xenbase" id="XB-GENE-983062">
    <property type="gene designation" value="c5h3orf33"/>
</dbReference>
<dbReference type="InterPro" id="IPR035437">
    <property type="entry name" value="SNase_OB-fold_sf"/>
</dbReference>
<dbReference type="AGR" id="Xenbase:XB-GENE-983062"/>
<dbReference type="RefSeq" id="XP_004914901.1">
    <property type="nucleotide sequence ID" value="XM_004914844.4"/>
</dbReference>
<dbReference type="OMA" id="ETWKENM"/>
<dbReference type="GO" id="GO:0005615">
    <property type="term" value="C:extracellular space"/>
    <property type="evidence" value="ECO:0000318"/>
    <property type="project" value="GO_Central"/>
</dbReference>
<evidence type="ECO:0000313" key="3">
    <source>
        <dbReference type="Xenbase" id="XB-GENE-983062"/>
    </source>
</evidence>
<dbReference type="CTD" id="137426635"/>
<organism evidence="1 2">
    <name type="scientific">Xenopus tropicalis</name>
    <name type="common">Western clawed frog</name>
    <name type="synonym">Silurana tropicalis</name>
    <dbReference type="NCBI Taxonomy" id="8364"/>
    <lineage>
        <taxon>Eukaryota</taxon>
        <taxon>Metazoa</taxon>
        <taxon>Chordata</taxon>
        <taxon>Craniata</taxon>
        <taxon>Vertebrata</taxon>
        <taxon>Euteleostomi</taxon>
        <taxon>Amphibia</taxon>
        <taxon>Batrachia</taxon>
        <taxon>Anura</taxon>
        <taxon>Pipoidea</taxon>
        <taxon>Pipidae</taxon>
        <taxon>Xenopodinae</taxon>
        <taxon>Xenopus</taxon>
        <taxon>Silurana</taxon>
    </lineage>
</organism>
<accession>A0A8J0R3V2</accession>
<proteinExistence type="predicted"/>
<dbReference type="Proteomes" id="UP000008143">
    <property type="component" value="Chromosome 5"/>
</dbReference>